<dbReference type="InterPro" id="IPR008271">
    <property type="entry name" value="Ser/Thr_kinase_AS"/>
</dbReference>
<protein>
    <recommendedName>
        <fullName evidence="1">non-specific serine/threonine protein kinase</fullName>
        <ecNumber evidence="1">2.7.11.1</ecNumber>
    </recommendedName>
</protein>
<keyword evidence="2 10" id="KW-0723">Serine/threonine-protein kinase</keyword>
<evidence type="ECO:0000313" key="13">
    <source>
        <dbReference type="Proteomes" id="UP000694871"/>
    </source>
</evidence>
<dbReference type="InterPro" id="IPR000719">
    <property type="entry name" value="Prot_kinase_dom"/>
</dbReference>
<comment type="catalytic activity">
    <reaction evidence="7">
        <text>L-threonyl-[protein] + ATP = O-phospho-L-threonyl-[protein] + ADP + H(+)</text>
        <dbReference type="Rhea" id="RHEA:46608"/>
        <dbReference type="Rhea" id="RHEA-COMP:11060"/>
        <dbReference type="Rhea" id="RHEA-COMP:11605"/>
        <dbReference type="ChEBI" id="CHEBI:15378"/>
        <dbReference type="ChEBI" id="CHEBI:30013"/>
        <dbReference type="ChEBI" id="CHEBI:30616"/>
        <dbReference type="ChEBI" id="CHEBI:61977"/>
        <dbReference type="ChEBI" id="CHEBI:456216"/>
        <dbReference type="EC" id="2.7.11.1"/>
    </reaction>
</comment>
<sequence>MVEHTTSTPYISVMDQYGYQIGKVIGHGSYGTVYEAYFAKQKTMVAIKIISKKKASEDYLSKFLPREIQVMKSLRHKYLISFYQAIETTSRHYIIMELAPCGDVLEWIQKSGACSEALAGKWFSQLALGIAYLHSKGIVHRDLKLENLLLDKRENIKISDFGFSKMVSPQTQPPPTPSYRMMSCFSHLSQTYCGSFAYACPEILLGLPYNPFLSDIWSMGVILYTLMVAHLPFDDTNLKKLLRETQKEVNFPSHLQVSDDVKDLVHRILRPASKRLNILDVLKTTWVLKYLAEKPTTELKALEAICGSRPAEAAASKAATPGTKSRSLTFIPDKKRGASRTRSTNQLKGNKSTGQLKGAKNAEKTS</sequence>
<dbReference type="PROSITE" id="PS00108">
    <property type="entry name" value="PROTEIN_KINASE_ST"/>
    <property type="match status" value="1"/>
</dbReference>
<evidence type="ECO:0000256" key="10">
    <source>
        <dbReference type="RuleBase" id="RU000304"/>
    </source>
</evidence>
<dbReference type="InterPro" id="IPR011009">
    <property type="entry name" value="Kinase-like_dom_sf"/>
</dbReference>
<dbReference type="GeneID" id="107106247"/>
<evidence type="ECO:0000256" key="6">
    <source>
        <dbReference type="ARBA" id="ARBA00022840"/>
    </source>
</evidence>
<dbReference type="Proteomes" id="UP000694871">
    <property type="component" value="Unplaced"/>
</dbReference>
<keyword evidence="13" id="KW-1185">Reference proteome</keyword>
<evidence type="ECO:0000256" key="11">
    <source>
        <dbReference type="SAM" id="MobiDB-lite"/>
    </source>
</evidence>
<dbReference type="SMART" id="SM00220">
    <property type="entry name" value="S_TKc"/>
    <property type="match status" value="1"/>
</dbReference>
<evidence type="ECO:0000256" key="7">
    <source>
        <dbReference type="ARBA" id="ARBA00047899"/>
    </source>
</evidence>
<evidence type="ECO:0000256" key="9">
    <source>
        <dbReference type="PROSITE-ProRule" id="PRU10141"/>
    </source>
</evidence>
<dbReference type="PANTHER" id="PTHR24346">
    <property type="entry name" value="MAP/MICROTUBULE AFFINITY-REGULATING KINASE"/>
    <property type="match status" value="1"/>
</dbReference>
<dbReference type="Pfam" id="PF00069">
    <property type="entry name" value="Pkinase"/>
    <property type="match status" value="1"/>
</dbReference>
<organism evidence="13 14">
    <name type="scientific">Gekko japonicus</name>
    <name type="common">Schlegel's Japanese gecko</name>
    <dbReference type="NCBI Taxonomy" id="146911"/>
    <lineage>
        <taxon>Eukaryota</taxon>
        <taxon>Metazoa</taxon>
        <taxon>Chordata</taxon>
        <taxon>Craniata</taxon>
        <taxon>Vertebrata</taxon>
        <taxon>Euteleostomi</taxon>
        <taxon>Lepidosauria</taxon>
        <taxon>Squamata</taxon>
        <taxon>Bifurcata</taxon>
        <taxon>Gekkota</taxon>
        <taxon>Gekkonidae</taxon>
        <taxon>Gekkoninae</taxon>
        <taxon>Gekko</taxon>
    </lineage>
</organism>
<dbReference type="SUPFAM" id="SSF56112">
    <property type="entry name" value="Protein kinase-like (PK-like)"/>
    <property type="match status" value="1"/>
</dbReference>
<evidence type="ECO:0000256" key="2">
    <source>
        <dbReference type="ARBA" id="ARBA00022527"/>
    </source>
</evidence>
<keyword evidence="5 14" id="KW-0418">Kinase</keyword>
<evidence type="ECO:0000256" key="4">
    <source>
        <dbReference type="ARBA" id="ARBA00022741"/>
    </source>
</evidence>
<name>A0ABM1JK61_GEKJA</name>
<gene>
    <name evidence="14" type="primary">TSSK4</name>
</gene>
<comment type="similarity">
    <text evidence="10">Belongs to the protein kinase superfamily.</text>
</comment>
<evidence type="ECO:0000256" key="8">
    <source>
        <dbReference type="ARBA" id="ARBA00048679"/>
    </source>
</evidence>
<feature type="region of interest" description="Disordered" evidence="11">
    <location>
        <begin position="313"/>
        <end position="366"/>
    </location>
</feature>
<evidence type="ECO:0000259" key="12">
    <source>
        <dbReference type="PROSITE" id="PS50011"/>
    </source>
</evidence>
<comment type="catalytic activity">
    <reaction evidence="8">
        <text>L-seryl-[protein] + ATP = O-phospho-L-seryl-[protein] + ADP + H(+)</text>
        <dbReference type="Rhea" id="RHEA:17989"/>
        <dbReference type="Rhea" id="RHEA-COMP:9863"/>
        <dbReference type="Rhea" id="RHEA-COMP:11604"/>
        <dbReference type="ChEBI" id="CHEBI:15378"/>
        <dbReference type="ChEBI" id="CHEBI:29999"/>
        <dbReference type="ChEBI" id="CHEBI:30616"/>
        <dbReference type="ChEBI" id="CHEBI:83421"/>
        <dbReference type="ChEBI" id="CHEBI:456216"/>
        <dbReference type="EC" id="2.7.11.1"/>
    </reaction>
</comment>
<proteinExistence type="inferred from homology"/>
<keyword evidence="6 9" id="KW-0067">ATP-binding</keyword>
<keyword evidence="3" id="KW-0808">Transferase</keyword>
<dbReference type="GO" id="GO:0016301">
    <property type="term" value="F:kinase activity"/>
    <property type="evidence" value="ECO:0007669"/>
    <property type="project" value="UniProtKB-KW"/>
</dbReference>
<feature type="compositionally biased region" description="Polar residues" evidence="11">
    <location>
        <begin position="340"/>
        <end position="355"/>
    </location>
</feature>
<dbReference type="Gene3D" id="1.10.510.10">
    <property type="entry name" value="Transferase(Phosphotransferase) domain 1"/>
    <property type="match status" value="1"/>
</dbReference>
<dbReference type="InterPro" id="IPR017441">
    <property type="entry name" value="Protein_kinase_ATP_BS"/>
</dbReference>
<evidence type="ECO:0000256" key="3">
    <source>
        <dbReference type="ARBA" id="ARBA00022679"/>
    </source>
</evidence>
<dbReference type="PROSITE" id="PS00107">
    <property type="entry name" value="PROTEIN_KINASE_ATP"/>
    <property type="match status" value="1"/>
</dbReference>
<dbReference type="PANTHER" id="PTHR24346:SF56">
    <property type="entry name" value="SERINE_THREONINE-PROTEIN KINASE MARK2"/>
    <property type="match status" value="1"/>
</dbReference>
<feature type="domain" description="Protein kinase" evidence="12">
    <location>
        <begin position="19"/>
        <end position="287"/>
    </location>
</feature>
<dbReference type="RefSeq" id="XP_015261848.1">
    <property type="nucleotide sequence ID" value="XM_015406362.1"/>
</dbReference>
<evidence type="ECO:0000256" key="1">
    <source>
        <dbReference type="ARBA" id="ARBA00012513"/>
    </source>
</evidence>
<evidence type="ECO:0000313" key="14">
    <source>
        <dbReference type="RefSeq" id="XP_015261848.1"/>
    </source>
</evidence>
<feature type="binding site" evidence="9">
    <location>
        <position position="48"/>
    </location>
    <ligand>
        <name>ATP</name>
        <dbReference type="ChEBI" id="CHEBI:30616"/>
    </ligand>
</feature>
<dbReference type="PROSITE" id="PS50011">
    <property type="entry name" value="PROTEIN_KINASE_DOM"/>
    <property type="match status" value="1"/>
</dbReference>
<keyword evidence="4 9" id="KW-0547">Nucleotide-binding</keyword>
<accession>A0ABM1JK61</accession>
<dbReference type="EC" id="2.7.11.1" evidence="1"/>
<reference evidence="14" key="1">
    <citation type="submission" date="2025-08" db="UniProtKB">
        <authorList>
            <consortium name="RefSeq"/>
        </authorList>
    </citation>
    <scope>IDENTIFICATION</scope>
</reference>
<evidence type="ECO:0000256" key="5">
    <source>
        <dbReference type="ARBA" id="ARBA00022777"/>
    </source>
</evidence>